<comment type="caution">
    <text evidence="8">The sequence shown here is derived from an EMBL/GenBank/DDBJ whole genome shotgun (WGS) entry which is preliminary data.</text>
</comment>
<dbReference type="NCBIfam" id="NF007214">
    <property type="entry name" value="PRK09636.1"/>
    <property type="match status" value="1"/>
</dbReference>
<dbReference type="SUPFAM" id="SSF54427">
    <property type="entry name" value="NTF2-like"/>
    <property type="match status" value="1"/>
</dbReference>
<evidence type="ECO:0000256" key="3">
    <source>
        <dbReference type="ARBA" id="ARBA00023015"/>
    </source>
</evidence>
<dbReference type="Pfam" id="PF08281">
    <property type="entry name" value="Sigma70_r4_2"/>
    <property type="match status" value="1"/>
</dbReference>
<dbReference type="InterPro" id="IPR013324">
    <property type="entry name" value="RNA_pol_sigma_r3/r4-like"/>
</dbReference>
<name>A0A8J3X614_9ACTN</name>
<dbReference type="PANTHER" id="PTHR30173">
    <property type="entry name" value="SIGMA 19 FACTOR"/>
    <property type="match status" value="1"/>
</dbReference>
<dbReference type="AlphaFoldDB" id="A0A8J3X614"/>
<comment type="similarity">
    <text evidence="1">Belongs to the sigma-70 factor family. ECF subfamily.</text>
</comment>
<dbReference type="Proteomes" id="UP000650628">
    <property type="component" value="Unassembled WGS sequence"/>
</dbReference>
<dbReference type="SUPFAM" id="SSF88946">
    <property type="entry name" value="Sigma2 domain of RNA polymerase sigma factors"/>
    <property type="match status" value="1"/>
</dbReference>
<dbReference type="GO" id="GO:0006352">
    <property type="term" value="P:DNA-templated transcription initiation"/>
    <property type="evidence" value="ECO:0007669"/>
    <property type="project" value="InterPro"/>
</dbReference>
<keyword evidence="9" id="KW-1185">Reference proteome</keyword>
<protein>
    <submittedName>
        <fullName evidence="8">RNA polymerase sigma24 factor</fullName>
    </submittedName>
</protein>
<dbReference type="InterPro" id="IPR014284">
    <property type="entry name" value="RNA_pol_sigma-70_dom"/>
</dbReference>
<dbReference type="InterPro" id="IPR013249">
    <property type="entry name" value="RNA_pol_sigma70_r4_t2"/>
</dbReference>
<keyword evidence="5" id="KW-0804">Transcription</keyword>
<reference evidence="8 9" key="1">
    <citation type="submission" date="2021-01" db="EMBL/GenBank/DDBJ databases">
        <title>Whole genome shotgun sequence of Planotetraspora mira NBRC 15435.</title>
        <authorList>
            <person name="Komaki H."/>
            <person name="Tamura T."/>
        </authorList>
    </citation>
    <scope>NUCLEOTIDE SEQUENCE [LARGE SCALE GENOMIC DNA]</scope>
    <source>
        <strain evidence="8 9">NBRC 15435</strain>
    </source>
</reference>
<keyword evidence="4" id="KW-0731">Sigma factor</keyword>
<evidence type="ECO:0000256" key="2">
    <source>
        <dbReference type="ARBA" id="ARBA00011344"/>
    </source>
</evidence>
<organism evidence="8 9">
    <name type="scientific">Planotetraspora mira</name>
    <dbReference type="NCBI Taxonomy" id="58121"/>
    <lineage>
        <taxon>Bacteria</taxon>
        <taxon>Bacillati</taxon>
        <taxon>Actinomycetota</taxon>
        <taxon>Actinomycetes</taxon>
        <taxon>Streptosporangiales</taxon>
        <taxon>Streptosporangiaceae</taxon>
        <taxon>Planotetraspora</taxon>
    </lineage>
</organism>
<dbReference type="Pfam" id="PF04542">
    <property type="entry name" value="Sigma70_r2"/>
    <property type="match status" value="1"/>
</dbReference>
<evidence type="ECO:0000256" key="5">
    <source>
        <dbReference type="ARBA" id="ARBA00023163"/>
    </source>
</evidence>
<dbReference type="GO" id="GO:0003677">
    <property type="term" value="F:DNA binding"/>
    <property type="evidence" value="ECO:0007669"/>
    <property type="project" value="InterPro"/>
</dbReference>
<evidence type="ECO:0000313" key="9">
    <source>
        <dbReference type="Proteomes" id="UP000650628"/>
    </source>
</evidence>
<sequence length="295" mass="32818">MVEDPDRPGDDGTVFQQHRTMLLGVAYRLLGSFADAEDVVQEAWLRWSGVDQSAIEAPGRFLATVVTRLSIDRMRLVHRHRETHVGQWLPEPVLTQEGRPLGPAETAAQRETLSLAMLRVMQRLSVPERAVFVLREAFGLPYEEIGGILGLGAAHARQLYRRGSNHMTGGRDRFTVDPGLHRDLVERFLLAARTGERDVLERLLAQDVTMWCDGGGKVSVALRPVSGAERVSRLLIGSIAKHSSVDFRIAELNGQAGLLIRLDSQWHVCSFEVADNLIIGVQWVADPDKLEHITT</sequence>
<evidence type="ECO:0000259" key="7">
    <source>
        <dbReference type="Pfam" id="PF08281"/>
    </source>
</evidence>
<dbReference type="InterPro" id="IPR036388">
    <property type="entry name" value="WH-like_DNA-bd_sf"/>
</dbReference>
<dbReference type="Gene3D" id="1.10.10.10">
    <property type="entry name" value="Winged helix-like DNA-binding domain superfamily/Winged helix DNA-binding domain"/>
    <property type="match status" value="1"/>
</dbReference>
<keyword evidence="3" id="KW-0805">Transcription regulation</keyword>
<dbReference type="InterPro" id="IPR032710">
    <property type="entry name" value="NTF2-like_dom_sf"/>
</dbReference>
<evidence type="ECO:0000259" key="6">
    <source>
        <dbReference type="Pfam" id="PF04542"/>
    </source>
</evidence>
<dbReference type="NCBIfam" id="TIGR02937">
    <property type="entry name" value="sigma70-ECF"/>
    <property type="match status" value="1"/>
</dbReference>
<dbReference type="EMBL" id="BOOO01000010">
    <property type="protein sequence ID" value="GII28761.1"/>
    <property type="molecule type" value="Genomic_DNA"/>
</dbReference>
<proteinExistence type="inferred from homology"/>
<dbReference type="GO" id="GO:0016987">
    <property type="term" value="F:sigma factor activity"/>
    <property type="evidence" value="ECO:0007669"/>
    <property type="project" value="UniProtKB-KW"/>
</dbReference>
<evidence type="ECO:0000313" key="8">
    <source>
        <dbReference type="EMBL" id="GII28761.1"/>
    </source>
</evidence>
<evidence type="ECO:0000256" key="4">
    <source>
        <dbReference type="ARBA" id="ARBA00023082"/>
    </source>
</evidence>
<accession>A0A8J3X614</accession>
<feature type="domain" description="RNA polymerase sigma-70 region 2" evidence="6">
    <location>
        <begin position="15"/>
        <end position="75"/>
    </location>
</feature>
<dbReference type="InterPro" id="IPR007627">
    <property type="entry name" value="RNA_pol_sigma70_r2"/>
</dbReference>
<dbReference type="SUPFAM" id="SSF88659">
    <property type="entry name" value="Sigma3 and sigma4 domains of RNA polymerase sigma factors"/>
    <property type="match status" value="1"/>
</dbReference>
<gene>
    <name evidence="8" type="ORF">Pmi06nite_22030</name>
</gene>
<comment type="subunit">
    <text evidence="2">Interacts transiently with the RNA polymerase catalytic core formed by RpoA, RpoB, RpoC and RpoZ (2 alpha, 1 beta, 1 beta' and 1 omega subunit) to form the RNA polymerase holoenzyme that can initiate transcription.</text>
</comment>
<dbReference type="PANTHER" id="PTHR30173:SF36">
    <property type="entry name" value="ECF RNA POLYMERASE SIGMA FACTOR SIGJ"/>
    <property type="match status" value="1"/>
</dbReference>
<evidence type="ECO:0000256" key="1">
    <source>
        <dbReference type="ARBA" id="ARBA00010641"/>
    </source>
</evidence>
<dbReference type="InterPro" id="IPR013325">
    <property type="entry name" value="RNA_pol_sigma_r2"/>
</dbReference>
<feature type="domain" description="RNA polymerase sigma factor 70 region 4 type 2" evidence="7">
    <location>
        <begin position="115"/>
        <end position="166"/>
    </location>
</feature>
<dbReference type="InterPro" id="IPR052704">
    <property type="entry name" value="ECF_Sigma-70_Domain"/>
</dbReference>
<dbReference type="Gene3D" id="1.10.1740.10">
    <property type="match status" value="1"/>
</dbReference>